<keyword evidence="4 10" id="KW-0808">Transferase</keyword>
<evidence type="ECO:0000256" key="8">
    <source>
        <dbReference type="ARBA" id="ARBA00031306"/>
    </source>
</evidence>
<dbReference type="Proteomes" id="UP000533476">
    <property type="component" value="Unassembled WGS sequence"/>
</dbReference>
<keyword evidence="5 10" id="KW-0479">Metal-binding</keyword>
<evidence type="ECO:0000256" key="11">
    <source>
        <dbReference type="PIRSR" id="PIRSR006268-2"/>
    </source>
</evidence>
<dbReference type="Gene3D" id="3.10.520.10">
    <property type="entry name" value="ApbE-like domains"/>
    <property type="match status" value="1"/>
</dbReference>
<dbReference type="PIRSF" id="PIRSF006268">
    <property type="entry name" value="ApbE"/>
    <property type="match status" value="1"/>
</dbReference>
<evidence type="ECO:0000256" key="9">
    <source>
        <dbReference type="ARBA" id="ARBA00048540"/>
    </source>
</evidence>
<proteinExistence type="inferred from homology"/>
<dbReference type="AlphaFoldDB" id="A0A7Y0Q1H4"/>
<name>A0A7Y0Q1H4_9FIRM</name>
<feature type="binding site" evidence="11">
    <location>
        <position position="273"/>
    </location>
    <ligand>
        <name>Mg(2+)</name>
        <dbReference type="ChEBI" id="CHEBI:18420"/>
    </ligand>
</feature>
<keyword evidence="6 10" id="KW-0274">FAD</keyword>
<keyword evidence="13" id="KW-1185">Reference proteome</keyword>
<evidence type="ECO:0000313" key="13">
    <source>
        <dbReference type="Proteomes" id="UP000533476"/>
    </source>
</evidence>
<dbReference type="Pfam" id="PF02424">
    <property type="entry name" value="ApbE"/>
    <property type="match status" value="1"/>
</dbReference>
<comment type="similarity">
    <text evidence="10">Belongs to the ApbE family.</text>
</comment>
<evidence type="ECO:0000256" key="3">
    <source>
        <dbReference type="ARBA" id="ARBA00022630"/>
    </source>
</evidence>
<dbReference type="RefSeq" id="WP_169098108.1">
    <property type="nucleotide sequence ID" value="NZ_JABBVZ010000017.1"/>
</dbReference>
<dbReference type="EC" id="2.7.1.180" evidence="1 10"/>
<keyword evidence="3 10" id="KW-0285">Flavoprotein</keyword>
<sequence>MPSNRDSTRHDLMSLSDSFLLMGTVVTIRIVGQAGVHKMRESIDQAIAAMRAVEAACSRFDDESALRELCRHPGENVAVPPALYHALRIAREVAEMTDGVFDPSIGRMLEQQGFNRNYLTGQEVTSDIPWDDAASFRDITIFEDGKTIRLEKPMLLDLGAVAKGLAVDLAAQEIHGYEGFAVDAGGDIYVSGVDPSGDLWRVGIEDPVHVDRLLGSVQVKDMAVCTSGSYKRRSPKNSEVHHLLNPTSGEPVDGLLSCTVVGPQAALADVAATAAFLLGPQKAIPFIESLGLAGLCVATDHQVQETSSMGVYKR</sequence>
<dbReference type="GO" id="GO:0016740">
    <property type="term" value="F:transferase activity"/>
    <property type="evidence" value="ECO:0007669"/>
    <property type="project" value="UniProtKB-UniRule"/>
</dbReference>
<evidence type="ECO:0000256" key="7">
    <source>
        <dbReference type="ARBA" id="ARBA00022842"/>
    </source>
</evidence>
<reference evidence="12 13" key="1">
    <citation type="submission" date="2020-04" db="EMBL/GenBank/DDBJ databases">
        <authorList>
            <person name="Zhang R."/>
            <person name="Schippers A."/>
        </authorList>
    </citation>
    <scope>NUCLEOTIDE SEQUENCE [LARGE SCALE GENOMIC DNA]</scope>
    <source>
        <strain evidence="12 13">DSM 109850</strain>
    </source>
</reference>
<dbReference type="PANTHER" id="PTHR30040">
    <property type="entry name" value="THIAMINE BIOSYNTHESIS LIPOPROTEIN APBE"/>
    <property type="match status" value="1"/>
</dbReference>
<dbReference type="GO" id="GO:0046872">
    <property type="term" value="F:metal ion binding"/>
    <property type="evidence" value="ECO:0007669"/>
    <property type="project" value="UniProtKB-UniRule"/>
</dbReference>
<comment type="caution">
    <text evidence="12">The sequence shown here is derived from an EMBL/GenBank/DDBJ whole genome shotgun (WGS) entry which is preliminary data.</text>
</comment>
<evidence type="ECO:0000256" key="6">
    <source>
        <dbReference type="ARBA" id="ARBA00022827"/>
    </source>
</evidence>
<dbReference type="EMBL" id="JABBVZ010000017">
    <property type="protein sequence ID" value="NMP22098.1"/>
    <property type="molecule type" value="Genomic_DNA"/>
</dbReference>
<evidence type="ECO:0000256" key="4">
    <source>
        <dbReference type="ARBA" id="ARBA00022679"/>
    </source>
</evidence>
<protein>
    <recommendedName>
        <fullName evidence="2 10">FAD:protein FMN transferase</fullName>
        <ecNumber evidence="1 10">2.7.1.180</ecNumber>
    </recommendedName>
    <alternativeName>
        <fullName evidence="8 10">Flavin transferase</fullName>
    </alternativeName>
</protein>
<evidence type="ECO:0000256" key="10">
    <source>
        <dbReference type="PIRNR" id="PIRNR006268"/>
    </source>
</evidence>
<feature type="binding site" evidence="11">
    <location>
        <position position="269"/>
    </location>
    <ligand>
        <name>Mg(2+)</name>
        <dbReference type="ChEBI" id="CHEBI:18420"/>
    </ligand>
</feature>
<comment type="catalytic activity">
    <reaction evidence="9 10">
        <text>L-threonyl-[protein] + FAD = FMN-L-threonyl-[protein] + AMP + H(+)</text>
        <dbReference type="Rhea" id="RHEA:36847"/>
        <dbReference type="Rhea" id="RHEA-COMP:11060"/>
        <dbReference type="Rhea" id="RHEA-COMP:11061"/>
        <dbReference type="ChEBI" id="CHEBI:15378"/>
        <dbReference type="ChEBI" id="CHEBI:30013"/>
        <dbReference type="ChEBI" id="CHEBI:57692"/>
        <dbReference type="ChEBI" id="CHEBI:74257"/>
        <dbReference type="ChEBI" id="CHEBI:456215"/>
        <dbReference type="EC" id="2.7.1.180"/>
    </reaction>
</comment>
<evidence type="ECO:0000313" key="12">
    <source>
        <dbReference type="EMBL" id="NMP22098.1"/>
    </source>
</evidence>
<gene>
    <name evidence="12" type="ORF">HIJ39_07010</name>
</gene>
<dbReference type="PANTHER" id="PTHR30040:SF2">
    <property type="entry name" value="FAD:PROTEIN FMN TRANSFERASE"/>
    <property type="match status" value="1"/>
</dbReference>
<feature type="binding site" evidence="11">
    <location>
        <position position="160"/>
    </location>
    <ligand>
        <name>Mg(2+)</name>
        <dbReference type="ChEBI" id="CHEBI:18420"/>
    </ligand>
</feature>
<evidence type="ECO:0000256" key="1">
    <source>
        <dbReference type="ARBA" id="ARBA00011955"/>
    </source>
</evidence>
<dbReference type="InterPro" id="IPR003374">
    <property type="entry name" value="ApbE-like_sf"/>
</dbReference>
<evidence type="ECO:0000256" key="2">
    <source>
        <dbReference type="ARBA" id="ARBA00016337"/>
    </source>
</evidence>
<comment type="cofactor">
    <cofactor evidence="11">
        <name>Mg(2+)</name>
        <dbReference type="ChEBI" id="CHEBI:18420"/>
    </cofactor>
    <cofactor evidence="11">
        <name>Mn(2+)</name>
        <dbReference type="ChEBI" id="CHEBI:29035"/>
    </cofactor>
    <text evidence="11">Magnesium. Can also use manganese.</text>
</comment>
<organism evidence="12 13">
    <name type="scientific">Sulfobacillus harzensis</name>
    <dbReference type="NCBI Taxonomy" id="2729629"/>
    <lineage>
        <taxon>Bacteria</taxon>
        <taxon>Bacillati</taxon>
        <taxon>Bacillota</taxon>
        <taxon>Clostridia</taxon>
        <taxon>Eubacteriales</taxon>
        <taxon>Clostridiales Family XVII. Incertae Sedis</taxon>
        <taxon>Sulfobacillus</taxon>
    </lineage>
</organism>
<accession>A0A7Y0Q1H4</accession>
<dbReference type="SUPFAM" id="SSF143631">
    <property type="entry name" value="ApbE-like"/>
    <property type="match status" value="1"/>
</dbReference>
<dbReference type="InterPro" id="IPR024932">
    <property type="entry name" value="ApbE"/>
</dbReference>
<keyword evidence="7 10" id="KW-0460">Magnesium</keyword>
<evidence type="ECO:0000256" key="5">
    <source>
        <dbReference type="ARBA" id="ARBA00022723"/>
    </source>
</evidence>